<comment type="caution">
    <text evidence="7">The sequence shown here is derived from an EMBL/GenBank/DDBJ whole genome shotgun (WGS) entry which is preliminary data.</text>
</comment>
<keyword evidence="7" id="KW-0969">Cilium</keyword>
<evidence type="ECO:0000259" key="6">
    <source>
        <dbReference type="Pfam" id="PF00700"/>
    </source>
</evidence>
<comment type="similarity">
    <text evidence="1 4">Belongs to the bacterial flagellin family.</text>
</comment>
<dbReference type="Pfam" id="PF00669">
    <property type="entry name" value="Flagellin_N"/>
    <property type="match status" value="1"/>
</dbReference>
<name>A0A4R3YS98_9GAMM</name>
<dbReference type="PRINTS" id="PR00207">
    <property type="entry name" value="FLAGELLIN"/>
</dbReference>
<keyword evidence="7" id="KW-0966">Cell projection</keyword>
<evidence type="ECO:0000256" key="1">
    <source>
        <dbReference type="ARBA" id="ARBA00005709"/>
    </source>
</evidence>
<feature type="domain" description="Flagellin C-terminal" evidence="6">
    <location>
        <begin position="367"/>
        <end position="450"/>
    </location>
</feature>
<evidence type="ECO:0000256" key="4">
    <source>
        <dbReference type="RuleBase" id="RU362073"/>
    </source>
</evidence>
<protein>
    <recommendedName>
        <fullName evidence="4">Flagellin</fullName>
    </recommendedName>
</protein>
<dbReference type="InterPro" id="IPR001492">
    <property type="entry name" value="Flagellin"/>
</dbReference>
<proteinExistence type="inferred from homology"/>
<dbReference type="Proteomes" id="UP000295645">
    <property type="component" value="Unassembled WGS sequence"/>
</dbReference>
<reference evidence="7 8" key="1">
    <citation type="submission" date="2019-03" db="EMBL/GenBank/DDBJ databases">
        <title>Above-ground endophytic microbial communities from plants in different locations in the United States.</title>
        <authorList>
            <person name="Frank C."/>
        </authorList>
    </citation>
    <scope>NUCLEOTIDE SEQUENCE [LARGE SCALE GENOMIC DNA]</scope>
    <source>
        <strain evidence="7 8">LP_13_YM</strain>
    </source>
</reference>
<dbReference type="InterPro" id="IPR001029">
    <property type="entry name" value="Flagellin_N"/>
</dbReference>
<evidence type="ECO:0000313" key="7">
    <source>
        <dbReference type="EMBL" id="TCV94144.1"/>
    </source>
</evidence>
<dbReference type="InterPro" id="IPR010810">
    <property type="entry name" value="Flagellin_hook_IN_motif"/>
</dbReference>
<comment type="function">
    <text evidence="4">Flagellin is the subunit protein which polymerizes to form the filaments of bacterial flagella.</text>
</comment>
<evidence type="ECO:0000256" key="3">
    <source>
        <dbReference type="ARBA" id="ARBA00023143"/>
    </source>
</evidence>
<dbReference type="SUPFAM" id="SSF64518">
    <property type="entry name" value="Phase 1 flagellin"/>
    <property type="match status" value="1"/>
</dbReference>
<dbReference type="EMBL" id="SMCS01000004">
    <property type="protein sequence ID" value="TCV94144.1"/>
    <property type="molecule type" value="Genomic_DNA"/>
</dbReference>
<feature type="domain" description="Flagellin N-terminal" evidence="5">
    <location>
        <begin position="5"/>
        <end position="141"/>
    </location>
</feature>
<dbReference type="RefSeq" id="WP_132144525.1">
    <property type="nucleotide sequence ID" value="NZ_SMCS01000004.1"/>
</dbReference>
<dbReference type="Pfam" id="PF00700">
    <property type="entry name" value="Flagellin_C"/>
    <property type="match status" value="1"/>
</dbReference>
<keyword evidence="3 4" id="KW-0975">Bacterial flagellum</keyword>
<gene>
    <name evidence="7" type="ORF">EC912_104342</name>
</gene>
<dbReference type="InterPro" id="IPR046358">
    <property type="entry name" value="Flagellin_C"/>
</dbReference>
<keyword evidence="8" id="KW-1185">Reference proteome</keyword>
<sequence>MALTIHTNVNSLNAQRNLNSTLSKLNMASARLTSGFRINSAKDDAAGLAISTRFTTQIMGLSQATRNANDGISLAQTAESALDEVTNNLQRIRELAVQASNGNYSDTDRRTLNEEVKQRLAEVTRIATQTNFNGMKVLDGSAQNLSFQIGANVGEVITVGINQGMRANQVGALATGAVDLSTVFGARPAFNGSQAVSTDWTAANGAGLGTQTYDGVDVDWTTYTGATADDAKIFLQGKLGNGYQVSVNAADTTTLDIRRPAGNSAKIALAAGDLSVAVGGGTSFDIVGTFKSTQDVADAINSKSQSGISAYVGTNGELRISSGQDITVGGAQATALGFNAAYAVNASDTLADASVLTRDGANETISRVNAALEAVSALRSDLGAIQARFQSTIGNLQTISQNLADSRGAIRDADFGEESFNKTNAMVLQQAGIAILSQANASQQMVLKLLE</sequence>
<dbReference type="GO" id="GO:0009288">
    <property type="term" value="C:bacterial-type flagellum"/>
    <property type="evidence" value="ECO:0007669"/>
    <property type="project" value="UniProtKB-SubCell"/>
</dbReference>
<dbReference type="OrthoDB" id="9796789at2"/>
<keyword evidence="2 4" id="KW-0964">Secreted</keyword>
<organism evidence="7 8">
    <name type="scientific">Luteibacter rhizovicinus</name>
    <dbReference type="NCBI Taxonomy" id="242606"/>
    <lineage>
        <taxon>Bacteria</taxon>
        <taxon>Pseudomonadati</taxon>
        <taxon>Pseudomonadota</taxon>
        <taxon>Gammaproteobacteria</taxon>
        <taxon>Lysobacterales</taxon>
        <taxon>Rhodanobacteraceae</taxon>
        <taxon>Luteibacter</taxon>
    </lineage>
</organism>
<dbReference type="Gene3D" id="1.20.1330.10">
    <property type="entry name" value="f41 fragment of flagellin, N-terminal domain"/>
    <property type="match status" value="2"/>
</dbReference>
<dbReference type="AlphaFoldDB" id="A0A4R3YS98"/>
<evidence type="ECO:0000313" key="8">
    <source>
        <dbReference type="Proteomes" id="UP000295645"/>
    </source>
</evidence>
<evidence type="ECO:0000256" key="2">
    <source>
        <dbReference type="ARBA" id="ARBA00022525"/>
    </source>
</evidence>
<accession>A0A4R3YS98</accession>
<dbReference type="GO" id="GO:0005198">
    <property type="term" value="F:structural molecule activity"/>
    <property type="evidence" value="ECO:0007669"/>
    <property type="project" value="UniProtKB-UniRule"/>
</dbReference>
<dbReference type="PANTHER" id="PTHR42792">
    <property type="entry name" value="FLAGELLIN"/>
    <property type="match status" value="1"/>
</dbReference>
<dbReference type="GO" id="GO:0005576">
    <property type="term" value="C:extracellular region"/>
    <property type="evidence" value="ECO:0007669"/>
    <property type="project" value="UniProtKB-SubCell"/>
</dbReference>
<dbReference type="Pfam" id="PF07196">
    <property type="entry name" value="Flagellin_IN"/>
    <property type="match status" value="1"/>
</dbReference>
<keyword evidence="7" id="KW-0282">Flagellum</keyword>
<evidence type="ECO:0000259" key="5">
    <source>
        <dbReference type="Pfam" id="PF00669"/>
    </source>
</evidence>
<dbReference type="PANTHER" id="PTHR42792:SF2">
    <property type="entry name" value="FLAGELLIN"/>
    <property type="match status" value="1"/>
</dbReference>
<comment type="subcellular location">
    <subcellularLocation>
        <location evidence="4">Secreted</location>
    </subcellularLocation>
    <subcellularLocation>
        <location evidence="4">Bacterial flagellum</location>
    </subcellularLocation>
</comment>